<evidence type="ECO:0000313" key="3">
    <source>
        <dbReference type="Proteomes" id="UP000644507"/>
    </source>
</evidence>
<dbReference type="AlphaFoldDB" id="A0A918TRA5"/>
<keyword evidence="3" id="KW-1185">Reference proteome</keyword>
<organism evidence="2 3">
    <name type="scientific">Roseibacillus persicicus</name>
    <dbReference type="NCBI Taxonomy" id="454148"/>
    <lineage>
        <taxon>Bacteria</taxon>
        <taxon>Pseudomonadati</taxon>
        <taxon>Verrucomicrobiota</taxon>
        <taxon>Verrucomicrobiia</taxon>
        <taxon>Verrucomicrobiales</taxon>
        <taxon>Verrucomicrobiaceae</taxon>
        <taxon>Roseibacillus</taxon>
    </lineage>
</organism>
<keyword evidence="1" id="KW-0812">Transmembrane</keyword>
<dbReference type="EMBL" id="BMXI01000011">
    <property type="protein sequence ID" value="GHC58632.1"/>
    <property type="molecule type" value="Genomic_DNA"/>
</dbReference>
<feature type="transmembrane region" description="Helical" evidence="1">
    <location>
        <begin position="73"/>
        <end position="95"/>
    </location>
</feature>
<protein>
    <submittedName>
        <fullName evidence="2">Uncharacterized protein</fullName>
    </submittedName>
</protein>
<reference evidence="2" key="1">
    <citation type="journal article" date="2014" name="Int. J. Syst. Evol. Microbiol.">
        <title>Complete genome sequence of Corynebacterium casei LMG S-19264T (=DSM 44701T), isolated from a smear-ripened cheese.</title>
        <authorList>
            <consortium name="US DOE Joint Genome Institute (JGI-PGF)"/>
            <person name="Walter F."/>
            <person name="Albersmeier A."/>
            <person name="Kalinowski J."/>
            <person name="Ruckert C."/>
        </authorList>
    </citation>
    <scope>NUCLEOTIDE SEQUENCE</scope>
    <source>
        <strain evidence="2">KCTC 12988</strain>
    </source>
</reference>
<feature type="transmembrane region" description="Helical" evidence="1">
    <location>
        <begin position="107"/>
        <end position="133"/>
    </location>
</feature>
<sequence>MNPYSAPETSEPLAIDANSPFAHLDFEQVKKLYYRSCNLSCIAVLQLLGIVLICVSLLPALRPNSSALEGPESVGYVIGTLSVPLLLLVSSVGIFKRTKWGRILCIIFCILSVLTILGLNILGLLIGLAGLFACFGSPQLFGPNRYRHGDLKEEFKLRKAAMKNAKKARSR</sequence>
<comment type="caution">
    <text evidence="2">The sequence shown here is derived from an EMBL/GenBank/DDBJ whole genome shotgun (WGS) entry which is preliminary data.</text>
</comment>
<feature type="transmembrane region" description="Helical" evidence="1">
    <location>
        <begin position="39"/>
        <end position="61"/>
    </location>
</feature>
<accession>A0A918TRA5</accession>
<name>A0A918TRA5_9BACT</name>
<dbReference type="Proteomes" id="UP000644507">
    <property type="component" value="Unassembled WGS sequence"/>
</dbReference>
<keyword evidence="1" id="KW-0472">Membrane</keyword>
<dbReference type="RefSeq" id="WP_189570795.1">
    <property type="nucleotide sequence ID" value="NZ_BMXI01000011.1"/>
</dbReference>
<keyword evidence="1" id="KW-1133">Transmembrane helix</keyword>
<gene>
    <name evidence="2" type="ORF">GCM10007100_27080</name>
</gene>
<reference evidence="2" key="2">
    <citation type="submission" date="2020-09" db="EMBL/GenBank/DDBJ databases">
        <authorList>
            <person name="Sun Q."/>
            <person name="Kim S."/>
        </authorList>
    </citation>
    <scope>NUCLEOTIDE SEQUENCE</scope>
    <source>
        <strain evidence="2">KCTC 12988</strain>
    </source>
</reference>
<evidence type="ECO:0000313" key="2">
    <source>
        <dbReference type="EMBL" id="GHC58632.1"/>
    </source>
</evidence>
<evidence type="ECO:0000256" key="1">
    <source>
        <dbReference type="SAM" id="Phobius"/>
    </source>
</evidence>
<proteinExistence type="predicted"/>